<evidence type="ECO:0008006" key="5">
    <source>
        <dbReference type="Google" id="ProtNLM"/>
    </source>
</evidence>
<dbReference type="Proteomes" id="UP000199506">
    <property type="component" value="Unassembled WGS sequence"/>
</dbReference>
<dbReference type="InterPro" id="IPR025420">
    <property type="entry name" value="DUF4143"/>
</dbReference>
<dbReference type="SUPFAM" id="SSF52540">
    <property type="entry name" value="P-loop containing nucleoside triphosphate hydrolases"/>
    <property type="match status" value="1"/>
</dbReference>
<dbReference type="Pfam" id="PF13635">
    <property type="entry name" value="DUF4143"/>
    <property type="match status" value="1"/>
</dbReference>
<feature type="domain" description="AAA" evidence="1">
    <location>
        <begin position="23"/>
        <end position="136"/>
    </location>
</feature>
<dbReference type="InterPro" id="IPR027417">
    <property type="entry name" value="P-loop_NTPase"/>
</dbReference>
<reference evidence="3 4" key="1">
    <citation type="submission" date="2016-10" db="EMBL/GenBank/DDBJ databases">
        <authorList>
            <person name="de Groot N.N."/>
        </authorList>
    </citation>
    <scope>NUCLEOTIDE SEQUENCE [LARGE SCALE GENOMIC DNA]</scope>
    <source>
        <strain evidence="3 4">DSM 11978</strain>
    </source>
</reference>
<dbReference type="InterPro" id="IPR041682">
    <property type="entry name" value="AAA_14"/>
</dbReference>
<dbReference type="Pfam" id="PF13173">
    <property type="entry name" value="AAA_14"/>
    <property type="match status" value="1"/>
</dbReference>
<proteinExistence type="predicted"/>
<evidence type="ECO:0000313" key="4">
    <source>
        <dbReference type="Proteomes" id="UP000199506"/>
    </source>
</evidence>
<name>A0A1H7PCR8_9EURY</name>
<dbReference type="AlphaFoldDB" id="A0A1H7PCR8"/>
<evidence type="ECO:0000313" key="3">
    <source>
        <dbReference type="EMBL" id="SEL33436.1"/>
    </source>
</evidence>
<dbReference type="PANTHER" id="PTHR43566:SF2">
    <property type="entry name" value="DUF4143 DOMAIN-CONTAINING PROTEIN"/>
    <property type="match status" value="1"/>
</dbReference>
<dbReference type="OrthoDB" id="52654at2157"/>
<accession>A0A1H7PCR8</accession>
<feature type="domain" description="DUF4143" evidence="2">
    <location>
        <begin position="205"/>
        <end position="368"/>
    </location>
</feature>
<dbReference type="PANTHER" id="PTHR43566">
    <property type="entry name" value="CONSERVED PROTEIN"/>
    <property type="match status" value="1"/>
</dbReference>
<organism evidence="3 4">
    <name type="scientific">Methanobrevibacter gottschalkii</name>
    <dbReference type="NCBI Taxonomy" id="190974"/>
    <lineage>
        <taxon>Archaea</taxon>
        <taxon>Methanobacteriati</taxon>
        <taxon>Methanobacteriota</taxon>
        <taxon>Methanomada group</taxon>
        <taxon>Methanobacteria</taxon>
        <taxon>Methanobacteriales</taxon>
        <taxon>Methanobacteriaceae</taxon>
        <taxon>Methanobrevibacter</taxon>
    </lineage>
</organism>
<sequence>MVVKYLPRILDDDLEKCLTMIGAILIVGPKWCGKTTTAEQHANSVLKLQDKDNYKSNMMWADIEPSRLLKGDKPRLIDEWQVAPVLWDSVRTSVDESEGYGLYILTGSTVVDEDSIMHSGTGRIHRMLMRPMSLYESGESNGQISIMDLFNNPDININECESDLTIDDLIFAACRGGWPDSLNQKTREGKLFVAYNYLENICNTDVSAVDGVKRDPDRVRLLLRSLARNNSTLAKDQTIIDDMNANFMDISRPTYYSYVDALKRLFVIEDNRGWSPNIKSKSAIRSGNKKVFIDPSIAVAALNANPESMINDLNTFGFIFENLCIRDLSIYTNSHGGKVSYYHDKSGLEIDCVVHLRDGRYALIECKLGNDGIEEGSQNLLKINGLIEKNDKLDNPTFLAVLTGGKYAYTRPDGVKVFPIGCLR</sequence>
<evidence type="ECO:0000259" key="1">
    <source>
        <dbReference type="Pfam" id="PF13173"/>
    </source>
</evidence>
<protein>
    <recommendedName>
        <fullName evidence="5">AAA+ ATPase domain-containing protein</fullName>
    </recommendedName>
</protein>
<evidence type="ECO:0000259" key="2">
    <source>
        <dbReference type="Pfam" id="PF13635"/>
    </source>
</evidence>
<dbReference type="EMBL" id="FOAK01000015">
    <property type="protein sequence ID" value="SEL33436.1"/>
    <property type="molecule type" value="Genomic_DNA"/>
</dbReference>
<dbReference type="RefSeq" id="WP_091699841.1">
    <property type="nucleotide sequence ID" value="NZ_FOAK01000015.1"/>
</dbReference>
<gene>
    <name evidence="3" type="ORF">SAMN05216439_0360</name>
</gene>